<dbReference type="EMBL" id="JANHOG010000002">
    <property type="protein sequence ID" value="KAJ3559946.1"/>
    <property type="molecule type" value="Genomic_DNA"/>
</dbReference>
<protein>
    <submittedName>
        <fullName evidence="1">Uncharacterized protein</fullName>
    </submittedName>
</protein>
<organism evidence="1 2">
    <name type="scientific">Phlebia brevispora</name>
    <dbReference type="NCBI Taxonomy" id="194682"/>
    <lineage>
        <taxon>Eukaryota</taxon>
        <taxon>Fungi</taxon>
        <taxon>Dikarya</taxon>
        <taxon>Basidiomycota</taxon>
        <taxon>Agaricomycotina</taxon>
        <taxon>Agaricomycetes</taxon>
        <taxon>Polyporales</taxon>
        <taxon>Meruliaceae</taxon>
        <taxon>Phlebia</taxon>
    </lineage>
</organism>
<gene>
    <name evidence="1" type="ORF">NM688_g28</name>
</gene>
<name>A0ACC1TFU4_9APHY</name>
<accession>A0ACC1TFU4</accession>
<dbReference type="Proteomes" id="UP001148662">
    <property type="component" value="Unassembled WGS sequence"/>
</dbReference>
<keyword evidence="2" id="KW-1185">Reference proteome</keyword>
<comment type="caution">
    <text evidence="1">The sequence shown here is derived from an EMBL/GenBank/DDBJ whole genome shotgun (WGS) entry which is preliminary data.</text>
</comment>
<evidence type="ECO:0000313" key="1">
    <source>
        <dbReference type="EMBL" id="KAJ3559946.1"/>
    </source>
</evidence>
<reference evidence="1" key="1">
    <citation type="submission" date="2022-07" db="EMBL/GenBank/DDBJ databases">
        <title>Genome Sequence of Phlebia brevispora.</title>
        <authorList>
            <person name="Buettner E."/>
        </authorList>
    </citation>
    <scope>NUCLEOTIDE SEQUENCE</scope>
    <source>
        <strain evidence="1">MPL23</strain>
    </source>
</reference>
<proteinExistence type="predicted"/>
<sequence>MAYLSRWFIVIVEENSSAITSQTSLPLKESNITSPFMIYLNTMVSLNALIEQFLAPFALYLQLPSYLLLYEVKLTDMWYSSTTTCLTAFSILRCLMKYDMNNHPKSTSYVLEDRAFTSRSIYSQSLHCTQLLSHKVSVECTVVFVDGPTIEEEPSPQISLPNNFNIPQYDFETNPEDIAQCEEDQKMEDMGPLPSIHSEYTPSVLRSMPIDDIDIPPELQLNDPSPPPIFKSSSTQSQRICKPSAKACALLEGSGIMEEE</sequence>
<evidence type="ECO:0000313" key="2">
    <source>
        <dbReference type="Proteomes" id="UP001148662"/>
    </source>
</evidence>